<evidence type="ECO:0000313" key="3">
    <source>
        <dbReference type="EMBL" id="WAX56669.1"/>
    </source>
</evidence>
<evidence type="ECO:0000256" key="1">
    <source>
        <dbReference type="ARBA" id="ARBA00009199"/>
    </source>
</evidence>
<dbReference type="Proteomes" id="UP001164693">
    <property type="component" value="Chromosome"/>
</dbReference>
<dbReference type="Pfam" id="PF01425">
    <property type="entry name" value="Amidase"/>
    <property type="match status" value="1"/>
</dbReference>
<organism evidence="3 4">
    <name type="scientific">Jatrophihabitans cynanchi</name>
    <dbReference type="NCBI Taxonomy" id="2944128"/>
    <lineage>
        <taxon>Bacteria</taxon>
        <taxon>Bacillati</taxon>
        <taxon>Actinomycetota</taxon>
        <taxon>Actinomycetes</taxon>
        <taxon>Jatrophihabitantales</taxon>
        <taxon>Jatrophihabitantaceae</taxon>
        <taxon>Jatrophihabitans</taxon>
    </lineage>
</organism>
<dbReference type="InterPro" id="IPR036928">
    <property type="entry name" value="AS_sf"/>
</dbReference>
<accession>A0ABY7JZV3</accession>
<keyword evidence="4" id="KW-1185">Reference proteome</keyword>
<dbReference type="RefSeq" id="WP_269443201.1">
    <property type="nucleotide sequence ID" value="NZ_CP097463.1"/>
</dbReference>
<dbReference type="EMBL" id="CP097463">
    <property type="protein sequence ID" value="WAX56669.1"/>
    <property type="molecule type" value="Genomic_DNA"/>
</dbReference>
<reference evidence="3" key="1">
    <citation type="submission" date="2022-05" db="EMBL/GenBank/DDBJ databases">
        <title>Jatrophihabitans sp. SB3-54 whole genome sequence.</title>
        <authorList>
            <person name="Suh M.K."/>
            <person name="Eom M.K."/>
            <person name="Kim J.S."/>
            <person name="Kim H.S."/>
            <person name="Do H.E."/>
            <person name="Shin Y.K."/>
            <person name="Lee J.-S."/>
        </authorList>
    </citation>
    <scope>NUCLEOTIDE SEQUENCE</scope>
    <source>
        <strain evidence="3">SB3-54</strain>
    </source>
</reference>
<comment type="similarity">
    <text evidence="1">Belongs to the amidase family.</text>
</comment>
<feature type="domain" description="Amidase" evidence="2">
    <location>
        <begin position="28"/>
        <end position="448"/>
    </location>
</feature>
<name>A0ABY7JZV3_9ACTN</name>
<protein>
    <submittedName>
        <fullName evidence="3">Amidase</fullName>
    </submittedName>
</protein>
<dbReference type="InterPro" id="IPR023631">
    <property type="entry name" value="Amidase_dom"/>
</dbReference>
<dbReference type="InterPro" id="IPR000120">
    <property type="entry name" value="Amidase"/>
</dbReference>
<dbReference type="Gene3D" id="3.90.1300.10">
    <property type="entry name" value="Amidase signature (AS) domain"/>
    <property type="match status" value="1"/>
</dbReference>
<sequence>MSDTGLADLSIVDACTAIARGELDPLALTQAYLERIALLEPDLNAYVTVTADAALEAANQAREELAAGRGGRLCGIPLGLKDLYDVRGVATTAGSALLRGNVADADSTVAARLRAAGAVLLGKHCTHEFAWGGTTSNGYTGPTHNPHAPARIPGGSSGGSAASVVAGTSAGSFGTDTCGSVRIPAALCGCVGFKPSYGRISLHRVVPLAPALDHAGPLARTVRDAAVLYGAVAGPDPADARTLADPVADPLAGLGSGLRGLRVGRLRGWFESILDPGVRIALDGAVEALRDAGASISDVRPAGSDAPVTAAFALVAAEAVPYHRARFGAEAAGYSAELAELLGAGPPDERTYRAARNVVGLEVEALLAALREVDLLVCATVPAPAPLIGDNQVTVDGHRMHVEWMLTRLTSVFDAAGLPALSVPFGSASGLPVGIQLVGRRLDEPTVLRAGTVVADAGHSAVRSSERAAAMTSRGYSRRP</sequence>
<dbReference type="PANTHER" id="PTHR11895:SF7">
    <property type="entry name" value="GLUTAMYL-TRNA(GLN) AMIDOTRANSFERASE SUBUNIT A, MITOCHONDRIAL"/>
    <property type="match status" value="1"/>
</dbReference>
<proteinExistence type="inferred from homology"/>
<dbReference type="PANTHER" id="PTHR11895">
    <property type="entry name" value="TRANSAMIDASE"/>
    <property type="match status" value="1"/>
</dbReference>
<evidence type="ECO:0000259" key="2">
    <source>
        <dbReference type="Pfam" id="PF01425"/>
    </source>
</evidence>
<evidence type="ECO:0000313" key="4">
    <source>
        <dbReference type="Proteomes" id="UP001164693"/>
    </source>
</evidence>
<gene>
    <name evidence="3" type="ORF">M6B22_19385</name>
</gene>
<dbReference type="SUPFAM" id="SSF75304">
    <property type="entry name" value="Amidase signature (AS) enzymes"/>
    <property type="match status" value="1"/>
</dbReference>